<evidence type="ECO:0000256" key="3">
    <source>
        <dbReference type="ARBA" id="ARBA00022555"/>
    </source>
</evidence>
<comment type="function">
    <text evidence="5">An aminoacyl-tRNA editing enzyme that deacylates mischarged D-aminoacyl-tRNAs. Also deacylates mischarged glycyl-tRNA(Ala), protecting cells against glycine mischarging by AlaRS. Acts via tRNA-based rather than protein-based catalysis; rejects L-amino acids rather than detecting D-amino acids in the active site. By recycling D-aminoacyl-tRNA to D-amino acids and free tRNA molecules, this enzyme counteracts the toxicity associated with the formation of D-aminoacyl-tRNA entities in vivo and helps enforce protein L-homochirality.</text>
</comment>
<keyword evidence="5 6" id="KW-0378">Hydrolase</keyword>
<dbReference type="NCBIfam" id="TIGR00256">
    <property type="entry name" value="D-aminoacyl-tRNA deacylase"/>
    <property type="match status" value="1"/>
</dbReference>
<dbReference type="SUPFAM" id="SSF69500">
    <property type="entry name" value="DTD-like"/>
    <property type="match status" value="1"/>
</dbReference>
<dbReference type="GO" id="GO:0019478">
    <property type="term" value="P:D-amino acid catabolic process"/>
    <property type="evidence" value="ECO:0007669"/>
    <property type="project" value="UniProtKB-UniRule"/>
</dbReference>
<gene>
    <name evidence="5" type="primary">dtd</name>
    <name evidence="6" type="ORF">ELX58_02145</name>
</gene>
<dbReference type="PANTHER" id="PTHR10472">
    <property type="entry name" value="D-TYROSYL-TRNA TYR DEACYLASE"/>
    <property type="match status" value="1"/>
</dbReference>
<feature type="short sequence motif" description="Gly-cisPro motif, important for rejection of L-amino acids" evidence="5">
    <location>
        <begin position="137"/>
        <end position="138"/>
    </location>
</feature>
<evidence type="ECO:0000256" key="4">
    <source>
        <dbReference type="ARBA" id="ARBA00022884"/>
    </source>
</evidence>
<evidence type="ECO:0000256" key="5">
    <source>
        <dbReference type="HAMAP-Rule" id="MF_00518"/>
    </source>
</evidence>
<dbReference type="EMBL" id="CP034726">
    <property type="protein sequence ID" value="QBP17972.1"/>
    <property type="molecule type" value="Genomic_DNA"/>
</dbReference>
<dbReference type="FunFam" id="3.50.80.10:FF:000001">
    <property type="entry name" value="D-aminoacyl-tRNA deacylase"/>
    <property type="match status" value="1"/>
</dbReference>
<dbReference type="GO" id="GO:0106026">
    <property type="term" value="F:Gly-tRNA(Ala) deacylase activity"/>
    <property type="evidence" value="ECO:0007669"/>
    <property type="project" value="UniProtKB-UniRule"/>
</dbReference>
<keyword evidence="2 5" id="KW-0963">Cytoplasm</keyword>
<proteinExistence type="inferred from homology"/>
<reference evidence="7" key="1">
    <citation type="submission" date="2018-12" db="EMBL/GenBank/DDBJ databases">
        <title>A new species of lactobacillus.</title>
        <authorList>
            <person name="Jian Y."/>
            <person name="Xin L."/>
            <person name="Hong Z.J."/>
            <person name="Ming L.Z."/>
            <person name="Hong X.Z."/>
        </authorList>
    </citation>
    <scope>NUCLEOTIDE SEQUENCE [LARGE SCALE GENOMIC DNA]</scope>
    <source>
        <strain evidence="7">HSLZ-75</strain>
    </source>
</reference>
<dbReference type="InterPro" id="IPR003732">
    <property type="entry name" value="Daa-tRNA_deacyls_DTD"/>
</dbReference>
<dbReference type="PANTHER" id="PTHR10472:SF5">
    <property type="entry name" value="D-AMINOACYL-TRNA DEACYLASE 1"/>
    <property type="match status" value="1"/>
</dbReference>
<organism evidence="6 7">
    <name type="scientific">Acetilactobacillus jinshanensis</name>
    <dbReference type="NCBI Taxonomy" id="1720083"/>
    <lineage>
        <taxon>Bacteria</taxon>
        <taxon>Bacillati</taxon>
        <taxon>Bacillota</taxon>
        <taxon>Bacilli</taxon>
        <taxon>Lactobacillales</taxon>
        <taxon>Lactobacillaceae</taxon>
        <taxon>Acetilactobacillus</taxon>
    </lineage>
</organism>
<dbReference type="GO" id="GO:0000049">
    <property type="term" value="F:tRNA binding"/>
    <property type="evidence" value="ECO:0007669"/>
    <property type="project" value="UniProtKB-UniRule"/>
</dbReference>
<comment type="catalytic activity">
    <reaction evidence="5">
        <text>a D-aminoacyl-tRNA + H2O = a tRNA + a D-alpha-amino acid + H(+)</text>
        <dbReference type="Rhea" id="RHEA:13953"/>
        <dbReference type="Rhea" id="RHEA-COMP:10123"/>
        <dbReference type="Rhea" id="RHEA-COMP:10124"/>
        <dbReference type="ChEBI" id="CHEBI:15377"/>
        <dbReference type="ChEBI" id="CHEBI:15378"/>
        <dbReference type="ChEBI" id="CHEBI:59871"/>
        <dbReference type="ChEBI" id="CHEBI:78442"/>
        <dbReference type="ChEBI" id="CHEBI:79333"/>
        <dbReference type="EC" id="3.1.1.96"/>
    </reaction>
</comment>
<dbReference type="EC" id="3.1.1.-" evidence="5"/>
<dbReference type="AlphaFoldDB" id="A0A4P6ZKL4"/>
<comment type="catalytic activity">
    <reaction evidence="5">
        <text>glycyl-tRNA(Ala) + H2O = tRNA(Ala) + glycine + H(+)</text>
        <dbReference type="Rhea" id="RHEA:53744"/>
        <dbReference type="Rhea" id="RHEA-COMP:9657"/>
        <dbReference type="Rhea" id="RHEA-COMP:13640"/>
        <dbReference type="ChEBI" id="CHEBI:15377"/>
        <dbReference type="ChEBI" id="CHEBI:15378"/>
        <dbReference type="ChEBI" id="CHEBI:57305"/>
        <dbReference type="ChEBI" id="CHEBI:78442"/>
        <dbReference type="ChEBI" id="CHEBI:78522"/>
    </reaction>
</comment>
<comment type="domain">
    <text evidence="5">A Gly-cisPro motif from one monomer fits into the active site of the other monomer to allow specific chiral rejection of L-amino acids.</text>
</comment>
<sequence>MRIVIQRVKHAKVTIDGQVHGQIPQGFMILVGVEDSDGDDEINYLVHKVTHLRIFSDENGKMNYNIFKVHGQVLSISQFTLYADTKKGNRPSFFHAGKPAHAKQIYLKFNQALRDAGLHVETGVFGADMQVKLDNDGPSTFILDTDHK</sequence>
<dbReference type="KEGG" id="lji:ELX58_02145"/>
<keyword evidence="4 5" id="KW-0694">RNA-binding</keyword>
<dbReference type="EC" id="3.1.1.96" evidence="5"/>
<dbReference type="GO" id="GO:0051500">
    <property type="term" value="F:D-tyrosyl-tRNA(Tyr) deacylase activity"/>
    <property type="evidence" value="ECO:0007669"/>
    <property type="project" value="TreeGrafter"/>
</dbReference>
<dbReference type="Gene3D" id="3.50.80.10">
    <property type="entry name" value="D-tyrosyl-tRNA(Tyr) deacylase"/>
    <property type="match status" value="1"/>
</dbReference>
<accession>A0A4P6ZKL4</accession>
<comment type="subunit">
    <text evidence="5">Homodimer.</text>
</comment>
<keyword evidence="7" id="KW-1185">Reference proteome</keyword>
<dbReference type="OrthoDB" id="9801395at2"/>
<comment type="subcellular location">
    <subcellularLocation>
        <location evidence="5">Cytoplasm</location>
    </subcellularLocation>
</comment>
<dbReference type="CDD" id="cd00563">
    <property type="entry name" value="Dtyr_deacylase"/>
    <property type="match status" value="1"/>
</dbReference>
<dbReference type="RefSeq" id="WP_133441526.1">
    <property type="nucleotide sequence ID" value="NZ_CP034726.1"/>
</dbReference>
<dbReference type="Pfam" id="PF02580">
    <property type="entry name" value="Tyr_Deacylase"/>
    <property type="match status" value="1"/>
</dbReference>
<comment type="similarity">
    <text evidence="1 5">Belongs to the DTD family.</text>
</comment>
<dbReference type="Proteomes" id="UP000294321">
    <property type="component" value="Chromosome"/>
</dbReference>
<keyword evidence="3 5" id="KW-0820">tRNA-binding</keyword>
<dbReference type="HAMAP" id="MF_00518">
    <property type="entry name" value="Deacylase_Dtd"/>
    <property type="match status" value="1"/>
</dbReference>
<dbReference type="GO" id="GO:0005737">
    <property type="term" value="C:cytoplasm"/>
    <property type="evidence" value="ECO:0007669"/>
    <property type="project" value="UniProtKB-SubCell"/>
</dbReference>
<protein>
    <recommendedName>
        <fullName evidence="5">D-aminoacyl-tRNA deacylase</fullName>
        <shortName evidence="5">DTD</shortName>
        <ecNumber evidence="5">3.1.1.96</ecNumber>
    </recommendedName>
    <alternativeName>
        <fullName evidence="5">Gly-tRNA(Ala) deacylase</fullName>
        <ecNumber evidence="5">3.1.1.-</ecNumber>
    </alternativeName>
</protein>
<dbReference type="GO" id="GO:0043908">
    <property type="term" value="F:Ser(Gly)-tRNA(Ala) hydrolase activity"/>
    <property type="evidence" value="ECO:0007669"/>
    <property type="project" value="UniProtKB-UniRule"/>
</dbReference>
<dbReference type="InterPro" id="IPR023509">
    <property type="entry name" value="DTD-like_sf"/>
</dbReference>
<evidence type="ECO:0000313" key="7">
    <source>
        <dbReference type="Proteomes" id="UP000294321"/>
    </source>
</evidence>
<evidence type="ECO:0000313" key="6">
    <source>
        <dbReference type="EMBL" id="QBP17972.1"/>
    </source>
</evidence>
<name>A0A4P6ZKL4_9LACO</name>
<evidence type="ECO:0000256" key="1">
    <source>
        <dbReference type="ARBA" id="ARBA00009673"/>
    </source>
</evidence>
<evidence type="ECO:0000256" key="2">
    <source>
        <dbReference type="ARBA" id="ARBA00022490"/>
    </source>
</evidence>